<sequence>MIWHVLGKVRRLSGRKARLQSFLTNALYCYAAFVLAGTIALIHLQPQISSKQVILAYQEGGLESVVVQPPDSKVETDPLEGGIGLENPLGQAGHRTNGQSNDLNRDNQQEKRENHQSHPEQPKKCTRTIASLTKYSKWFHDRFKPNAKIFLDVEDLKNLRRISLRNPPYGYKGIKRKDVSDILLHENFTNPSVHVRDERQGCISCAVVGAGGILNGSGAGLEIDSHDYVFRMNQVDLSERFAEDVGKRTSFYTFYPKSQNFSTREKAVLAFYAVFKPFDVNYALQILNQTDDTNHVTNNGTKPSDIDPSRLKLIHPEFFLYVTKSFLSRNSDRRQEPLQYSLLCISVTRSQSTVLGTVLSSRCTIMTGCSLSTIGT</sequence>
<feature type="region of interest" description="Disordered" evidence="17">
    <location>
        <begin position="68"/>
        <end position="125"/>
    </location>
</feature>
<evidence type="ECO:0000256" key="12">
    <source>
        <dbReference type="ARBA" id="ARBA00023180"/>
    </source>
</evidence>
<dbReference type="InterPro" id="IPR038578">
    <property type="entry name" value="GT29-like_sf"/>
</dbReference>
<evidence type="ECO:0000256" key="11">
    <source>
        <dbReference type="ARBA" id="ARBA00023157"/>
    </source>
</evidence>
<keyword evidence="7" id="KW-0735">Signal-anchor</keyword>
<keyword evidence="8 18" id="KW-1133">Transmembrane helix</keyword>
<keyword evidence="10 18" id="KW-0472">Membrane</keyword>
<feature type="compositionally biased region" description="Basic and acidic residues" evidence="17">
    <location>
        <begin position="103"/>
        <end position="123"/>
    </location>
</feature>
<evidence type="ECO:0000313" key="22">
    <source>
        <dbReference type="RefSeq" id="XP_022079753.1"/>
    </source>
</evidence>
<accession>A0A8B7XHP5</accession>
<keyword evidence="5" id="KW-0808">Transferase</keyword>
<gene>
    <name evidence="20 21 22" type="primary">LOC110973338</name>
</gene>
<evidence type="ECO:0000313" key="20">
    <source>
        <dbReference type="RefSeq" id="XP_022079751.1"/>
    </source>
</evidence>
<evidence type="ECO:0000256" key="6">
    <source>
        <dbReference type="ARBA" id="ARBA00022692"/>
    </source>
</evidence>
<dbReference type="RefSeq" id="XP_022079753.1">
    <property type="nucleotide sequence ID" value="XM_022224061.1"/>
</dbReference>
<evidence type="ECO:0000256" key="7">
    <source>
        <dbReference type="ARBA" id="ARBA00022968"/>
    </source>
</evidence>
<evidence type="ECO:0000256" key="2">
    <source>
        <dbReference type="ARBA" id="ARBA00004922"/>
    </source>
</evidence>
<dbReference type="Proteomes" id="UP000694845">
    <property type="component" value="Unplaced"/>
</dbReference>
<dbReference type="EC" id="2.4.3.3" evidence="14"/>
<protein>
    <recommendedName>
        <fullName evidence="14">alpha-N-acetylgalactosaminide alpha-2,6-sialyltransferase</fullName>
        <ecNumber evidence="14">2.4.3.3</ecNumber>
    </recommendedName>
</protein>
<keyword evidence="19" id="KW-1185">Reference proteome</keyword>
<evidence type="ECO:0000256" key="8">
    <source>
        <dbReference type="ARBA" id="ARBA00022989"/>
    </source>
</evidence>
<keyword evidence="11" id="KW-1015">Disulfide bond</keyword>
<name>A0A8B7XHP5_ACAPL</name>
<evidence type="ECO:0000256" key="18">
    <source>
        <dbReference type="SAM" id="Phobius"/>
    </source>
</evidence>
<comment type="catalytic activity">
    <reaction evidence="15">
        <text>a 3-O-[N-acetyl-alpha-neuraminyl-(2-&gt;3)-beta-D-galactosyl-(1-&gt;3)-N-acetyl-alpha-D-galactosaminyl]-L-threonyl-[protein] + CMP-N-acetyl-beta-neuraminate = a 3-O-{alpha-Neu5Ac-(2-&gt;3)-beta-D-Gal-(1-&gt;3)-[alpha-Neu5Ac-(2-&gt;6)]-alpha-D-GalNAc}-L-threonyl-[protein] + CMP + H(+)</text>
        <dbReference type="Rhea" id="RHEA:81659"/>
        <dbReference type="Rhea" id="RHEA-COMP:14417"/>
        <dbReference type="Rhea" id="RHEA-COMP:16763"/>
        <dbReference type="ChEBI" id="CHEBI:15378"/>
        <dbReference type="ChEBI" id="CHEBI:57812"/>
        <dbReference type="ChEBI" id="CHEBI:60377"/>
        <dbReference type="ChEBI" id="CHEBI:139598"/>
        <dbReference type="ChEBI" id="CHEBI:156398"/>
    </reaction>
    <physiologicalReaction direction="left-to-right" evidence="15">
        <dbReference type="Rhea" id="RHEA:81660"/>
    </physiologicalReaction>
</comment>
<dbReference type="GO" id="GO:0000139">
    <property type="term" value="C:Golgi membrane"/>
    <property type="evidence" value="ECO:0007669"/>
    <property type="project" value="UniProtKB-SubCell"/>
</dbReference>
<comment type="catalytic activity">
    <reaction evidence="16">
        <text>a 3-O-[N-acetyl-alpha-D-galactosaminyl]-L-threonyl-[protein] + CMP-N-acetyl-beta-neuraminate = a 3-O-[N-acetyl-alpha-neuraminosyl-(2-&gt;6)-N-acetyl-alpha-D-galactosaminyl]-L-threonyl-[protein] + CMP + H(+)</text>
        <dbReference type="Rhea" id="RHEA:81643"/>
        <dbReference type="Rhea" id="RHEA-COMP:11689"/>
        <dbReference type="Rhea" id="RHEA-COMP:19720"/>
        <dbReference type="ChEBI" id="CHEBI:15378"/>
        <dbReference type="ChEBI" id="CHEBI:57812"/>
        <dbReference type="ChEBI" id="CHEBI:60377"/>
        <dbReference type="ChEBI" id="CHEBI:87075"/>
        <dbReference type="ChEBI" id="CHEBI:231970"/>
    </reaction>
    <physiologicalReaction direction="left-to-right" evidence="16">
        <dbReference type="Rhea" id="RHEA:81644"/>
    </physiologicalReaction>
</comment>
<comment type="catalytic activity">
    <reaction evidence="13">
        <text>a beta-D-galactosyl-(1-&gt;3)-N-acetyl-alpha-D-galactosaminyl derivative + CMP-N-acetyl-beta-neuraminate = a beta-D-galactosyl-(1-&gt;3)-[N-acetyl-alpha-neuraminyl-(2-&gt;6)]-N-acetyl-alpha-D-galactosaminyl derivative + CMP + H(+)</text>
        <dbReference type="Rhea" id="RHEA:11136"/>
        <dbReference type="ChEBI" id="CHEBI:15378"/>
        <dbReference type="ChEBI" id="CHEBI:57812"/>
        <dbReference type="ChEBI" id="CHEBI:60377"/>
        <dbReference type="ChEBI" id="CHEBI:133470"/>
        <dbReference type="ChEBI" id="CHEBI:140764"/>
        <dbReference type="EC" id="2.4.3.3"/>
    </reaction>
    <physiologicalReaction direction="left-to-right" evidence="13">
        <dbReference type="Rhea" id="RHEA:11137"/>
    </physiologicalReaction>
</comment>
<dbReference type="PANTHER" id="PTHR45941">
    <property type="entry name" value="ALPHA-N-ACETYLGALACTOSAMINIDE ALPHA-2,6-SIALYLTRANSFERASE 2-LIKE-RELATED"/>
    <property type="match status" value="1"/>
</dbReference>
<dbReference type="GO" id="GO:0001665">
    <property type="term" value="F:alpha-N-acetylgalactosaminide alpha-2,6-sialyltransferase activity"/>
    <property type="evidence" value="ECO:0007669"/>
    <property type="project" value="UniProtKB-EC"/>
</dbReference>
<dbReference type="OrthoDB" id="10264956at2759"/>
<dbReference type="InterPro" id="IPR001675">
    <property type="entry name" value="Glyco_trans_29"/>
</dbReference>
<evidence type="ECO:0000256" key="5">
    <source>
        <dbReference type="ARBA" id="ARBA00022679"/>
    </source>
</evidence>
<comment type="similarity">
    <text evidence="3">Belongs to the glycosyltransferase 29 family.</text>
</comment>
<evidence type="ECO:0000256" key="1">
    <source>
        <dbReference type="ARBA" id="ARBA00004323"/>
    </source>
</evidence>
<keyword evidence="9" id="KW-0333">Golgi apparatus</keyword>
<dbReference type="GeneID" id="110973338"/>
<evidence type="ECO:0000256" key="9">
    <source>
        <dbReference type="ARBA" id="ARBA00023034"/>
    </source>
</evidence>
<comment type="pathway">
    <text evidence="2">Protein modification; protein glycosylation.</text>
</comment>
<organism evidence="19 20">
    <name type="scientific">Acanthaster planci</name>
    <name type="common">Crown-of-thorns starfish</name>
    <dbReference type="NCBI Taxonomy" id="133434"/>
    <lineage>
        <taxon>Eukaryota</taxon>
        <taxon>Metazoa</taxon>
        <taxon>Echinodermata</taxon>
        <taxon>Eleutherozoa</taxon>
        <taxon>Asterozoa</taxon>
        <taxon>Asteroidea</taxon>
        <taxon>Valvatacea</taxon>
        <taxon>Valvatida</taxon>
        <taxon>Acanthasteridae</taxon>
        <taxon>Acanthaster</taxon>
    </lineage>
</organism>
<evidence type="ECO:0000313" key="21">
    <source>
        <dbReference type="RefSeq" id="XP_022079752.1"/>
    </source>
</evidence>
<evidence type="ECO:0000256" key="3">
    <source>
        <dbReference type="ARBA" id="ARBA00006003"/>
    </source>
</evidence>
<dbReference type="KEGG" id="aplc:110973338"/>
<keyword evidence="4" id="KW-0328">Glycosyltransferase</keyword>
<proteinExistence type="inferred from homology"/>
<comment type="subcellular location">
    <subcellularLocation>
        <location evidence="1">Golgi apparatus membrane</location>
        <topology evidence="1">Single-pass type II membrane protein</topology>
    </subcellularLocation>
</comment>
<dbReference type="RefSeq" id="XP_022079751.1">
    <property type="nucleotide sequence ID" value="XM_022224059.1"/>
</dbReference>
<dbReference type="PANTHER" id="PTHR45941:SF8">
    <property type="entry name" value="ALPHA-N-ACETYLGALACTOSAMINIDE ALPHA-2,6-SIALYLTRANSFERASE 1-LIKE"/>
    <property type="match status" value="1"/>
</dbReference>
<evidence type="ECO:0000256" key="17">
    <source>
        <dbReference type="SAM" id="MobiDB-lite"/>
    </source>
</evidence>
<feature type="transmembrane region" description="Helical" evidence="18">
    <location>
        <begin position="21"/>
        <end position="44"/>
    </location>
</feature>
<evidence type="ECO:0000256" key="14">
    <source>
        <dbReference type="ARBA" id="ARBA00039109"/>
    </source>
</evidence>
<reference evidence="20 21" key="1">
    <citation type="submission" date="2025-04" db="UniProtKB">
        <authorList>
            <consortium name="RefSeq"/>
        </authorList>
    </citation>
    <scope>IDENTIFICATION</scope>
</reference>
<dbReference type="Gene3D" id="3.90.1480.20">
    <property type="entry name" value="Glycosyl transferase family 29"/>
    <property type="match status" value="1"/>
</dbReference>
<evidence type="ECO:0000256" key="15">
    <source>
        <dbReference type="ARBA" id="ARBA00050664"/>
    </source>
</evidence>
<dbReference type="Pfam" id="PF00777">
    <property type="entry name" value="Glyco_transf_29"/>
    <property type="match status" value="1"/>
</dbReference>
<keyword evidence="12" id="KW-0325">Glycoprotein</keyword>
<evidence type="ECO:0000256" key="4">
    <source>
        <dbReference type="ARBA" id="ARBA00022676"/>
    </source>
</evidence>
<dbReference type="RefSeq" id="XP_022079752.1">
    <property type="nucleotide sequence ID" value="XM_022224060.1"/>
</dbReference>
<evidence type="ECO:0000256" key="10">
    <source>
        <dbReference type="ARBA" id="ARBA00023136"/>
    </source>
</evidence>
<dbReference type="AlphaFoldDB" id="A0A8B7XHP5"/>
<evidence type="ECO:0000256" key="13">
    <source>
        <dbReference type="ARBA" id="ARBA00036348"/>
    </source>
</evidence>
<evidence type="ECO:0000256" key="16">
    <source>
        <dbReference type="ARBA" id="ARBA00052285"/>
    </source>
</evidence>
<keyword evidence="6 18" id="KW-0812">Transmembrane</keyword>
<evidence type="ECO:0000313" key="19">
    <source>
        <dbReference type="Proteomes" id="UP000694845"/>
    </source>
</evidence>